<keyword evidence="3" id="KW-1185">Reference proteome</keyword>
<dbReference type="OrthoDB" id="2276332at2"/>
<dbReference type="Proteomes" id="UP000292886">
    <property type="component" value="Chromosome"/>
</dbReference>
<dbReference type="KEGG" id="wei:EQG49_08960"/>
<evidence type="ECO:0000256" key="1">
    <source>
        <dbReference type="SAM" id="SignalP"/>
    </source>
</evidence>
<evidence type="ECO:0000313" key="3">
    <source>
        <dbReference type="Proteomes" id="UP000292886"/>
    </source>
</evidence>
<gene>
    <name evidence="2" type="ORF">EQG49_08960</name>
</gene>
<keyword evidence="1" id="KW-0732">Signal</keyword>
<protein>
    <recommendedName>
        <fullName evidence="4">Extracellular protein</fullName>
    </recommendedName>
</protein>
<evidence type="ECO:0000313" key="2">
    <source>
        <dbReference type="EMBL" id="QBO36593.1"/>
    </source>
</evidence>
<dbReference type="AlphaFoldDB" id="A0A4P6YV38"/>
<dbReference type="EMBL" id="CP037940">
    <property type="protein sequence ID" value="QBO36593.1"/>
    <property type="molecule type" value="Genomic_DNA"/>
</dbReference>
<dbReference type="SUPFAM" id="SSF63825">
    <property type="entry name" value="YWTD domain"/>
    <property type="match status" value="1"/>
</dbReference>
<evidence type="ECO:0008006" key="4">
    <source>
        <dbReference type="Google" id="ProtNLM"/>
    </source>
</evidence>
<organism evidence="2 3">
    <name type="scientific">Periweissella cryptocerci</name>
    <dbReference type="NCBI Taxonomy" id="2506420"/>
    <lineage>
        <taxon>Bacteria</taxon>
        <taxon>Bacillati</taxon>
        <taxon>Bacillota</taxon>
        <taxon>Bacilli</taxon>
        <taxon>Lactobacillales</taxon>
        <taxon>Lactobacillaceae</taxon>
        <taxon>Periweissella</taxon>
    </lineage>
</organism>
<feature type="signal peptide" evidence="1">
    <location>
        <begin position="1"/>
        <end position="25"/>
    </location>
</feature>
<reference evidence="3" key="1">
    <citation type="submission" date="2019-03" db="EMBL/GenBank/DDBJ databases">
        <title>Weissella sp. 26KH-42 Genome sequencing.</title>
        <authorList>
            <person name="Heo J."/>
            <person name="Kim S.-J."/>
            <person name="Kim J.-S."/>
            <person name="Hong S.-B."/>
            <person name="Kwon S.-W."/>
        </authorList>
    </citation>
    <scope>NUCLEOTIDE SEQUENCE [LARGE SCALE GENOMIC DNA]</scope>
    <source>
        <strain evidence="3">26KH-42</strain>
    </source>
</reference>
<proteinExistence type="predicted"/>
<dbReference type="RefSeq" id="WP_133363670.1">
    <property type="nucleotide sequence ID" value="NZ_CP037940.1"/>
</dbReference>
<name>A0A4P6YV38_9LACO</name>
<accession>A0A4P6YV38</accession>
<sequence length="379" mass="41942">MLKNKTSVMAAAAAAVMLVPMVASAATQGGYALASYTGKDFKTVSNTKTTKKVYKYGYSAKYQAKHTFETKKNTITSTKNVNGAKVSFKTNFFMPVTNKKSGDWGNPQSMAMSKNDKYMYVLYTVKEGSNTGWVIRYNMAGLKKYKISSSYVRKAFSYHQQGSSNKAQKKAYNKVKPFIKVGKKFTAGHGQSLAMNPKTGQLWEIKDTNMNPKKGAYATIQRIDPSSLKPTGSVKFRLSPTTNMGHNLTFDKDGNAYFYTYVTSNGGTGKKGNVKIYKGNIATNKVSFSLVMQGLKYNAGTHSQSMSYNAKKNELMFVADGSLQSIPVAKLGSLTAKDVRETVFNKTKREFETVQFDSKGYAYLMTNRGPEILKSVKPY</sequence>
<feature type="chain" id="PRO_5020776177" description="Extracellular protein" evidence="1">
    <location>
        <begin position="26"/>
        <end position="379"/>
    </location>
</feature>